<dbReference type="CDD" id="cd01100">
    <property type="entry name" value="APPLE_Factor_XI_like"/>
    <property type="match status" value="2"/>
</dbReference>
<dbReference type="SUPFAM" id="SSF57414">
    <property type="entry name" value="Hairpin loop containing domain-like"/>
    <property type="match status" value="2"/>
</dbReference>
<dbReference type="Pfam" id="PF00024">
    <property type="entry name" value="PAN_1"/>
    <property type="match status" value="1"/>
</dbReference>
<dbReference type="AlphaFoldDB" id="A0A6A4ZV63"/>
<dbReference type="GO" id="GO:0006508">
    <property type="term" value="P:proteolysis"/>
    <property type="evidence" value="ECO:0007669"/>
    <property type="project" value="InterPro"/>
</dbReference>
<dbReference type="Gene3D" id="3.50.4.10">
    <property type="entry name" value="Hepatocyte Growth Factor"/>
    <property type="match status" value="2"/>
</dbReference>
<feature type="region of interest" description="Disordered" evidence="3">
    <location>
        <begin position="163"/>
        <end position="197"/>
    </location>
</feature>
<keyword evidence="1" id="KW-0677">Repeat</keyword>
<dbReference type="PROSITE" id="PS50948">
    <property type="entry name" value="PAN"/>
    <property type="match status" value="1"/>
</dbReference>
<evidence type="ECO:0000256" key="1">
    <source>
        <dbReference type="ARBA" id="ARBA00022737"/>
    </source>
</evidence>
<dbReference type="PANTHER" id="PTHR33946">
    <property type="match status" value="1"/>
</dbReference>
<evidence type="ECO:0000313" key="6">
    <source>
        <dbReference type="EMBL" id="KAF0713002.1"/>
    </source>
</evidence>
<dbReference type="SMART" id="SM00223">
    <property type="entry name" value="APPLE"/>
    <property type="match status" value="2"/>
</dbReference>
<name>A0A6A4ZV63_9STRA</name>
<dbReference type="InterPro" id="IPR003609">
    <property type="entry name" value="Pan_app"/>
</dbReference>
<dbReference type="GO" id="GO:0005576">
    <property type="term" value="C:extracellular region"/>
    <property type="evidence" value="ECO:0007669"/>
    <property type="project" value="InterPro"/>
</dbReference>
<feature type="chain" id="PRO_5025463818" description="Apple domain-containing protein" evidence="4">
    <location>
        <begin position="20"/>
        <end position="197"/>
    </location>
</feature>
<gene>
    <name evidence="6" type="ORF">As57867_004551</name>
</gene>
<dbReference type="Pfam" id="PF14295">
    <property type="entry name" value="PAN_4"/>
    <property type="match status" value="1"/>
</dbReference>
<evidence type="ECO:0000256" key="3">
    <source>
        <dbReference type="SAM" id="MobiDB-lite"/>
    </source>
</evidence>
<keyword evidence="4" id="KW-0732">Signal</keyword>
<dbReference type="EMBL" id="VJMH01001145">
    <property type="protein sequence ID" value="KAF0713002.1"/>
    <property type="molecule type" value="Genomic_DNA"/>
</dbReference>
<feature type="domain" description="Apple" evidence="5">
    <location>
        <begin position="22"/>
        <end position="92"/>
    </location>
</feature>
<feature type="signal peptide" evidence="4">
    <location>
        <begin position="1"/>
        <end position="19"/>
    </location>
</feature>
<reference evidence="6" key="1">
    <citation type="submission" date="2019-06" db="EMBL/GenBank/DDBJ databases">
        <title>Genomics analysis of Aphanomyces spp. identifies a new class of oomycete effector associated with host adaptation.</title>
        <authorList>
            <person name="Gaulin E."/>
        </authorList>
    </citation>
    <scope>NUCLEOTIDE SEQUENCE</scope>
    <source>
        <strain evidence="6">CBS 578.67</strain>
    </source>
</reference>
<feature type="non-terminal residue" evidence="6">
    <location>
        <position position="197"/>
    </location>
</feature>
<dbReference type="OrthoDB" id="78172at2759"/>
<sequence>MVSCRLLVGAAILATSALAQTCSIEKNVDYEGNDIASTEQENHEDCCADCQDTPGCKAYNWESGVCYLKSKKGRSIRAPGTVSGVLTVATPAPTLAPTPAPKPSSSAPSTCSVIPNVDYDGNDITTTEQDDYRKCCADCQATKGCKLYNWFEGVCYLKSKQGRSSPLEGSYSGILSTTPAPTPKPTPVPTPAPTPAP</sequence>
<organism evidence="6">
    <name type="scientific">Aphanomyces stellatus</name>
    <dbReference type="NCBI Taxonomy" id="120398"/>
    <lineage>
        <taxon>Eukaryota</taxon>
        <taxon>Sar</taxon>
        <taxon>Stramenopiles</taxon>
        <taxon>Oomycota</taxon>
        <taxon>Saprolegniomycetes</taxon>
        <taxon>Saprolegniales</taxon>
        <taxon>Verrucalvaceae</taxon>
        <taxon>Aphanomyces</taxon>
    </lineage>
</organism>
<evidence type="ECO:0000259" key="5">
    <source>
        <dbReference type="PROSITE" id="PS50948"/>
    </source>
</evidence>
<accession>A0A6A4ZV63</accession>
<evidence type="ECO:0000256" key="4">
    <source>
        <dbReference type="SAM" id="SignalP"/>
    </source>
</evidence>
<evidence type="ECO:0000256" key="2">
    <source>
        <dbReference type="ARBA" id="ARBA00023157"/>
    </source>
</evidence>
<feature type="compositionally biased region" description="Pro residues" evidence="3">
    <location>
        <begin position="180"/>
        <end position="197"/>
    </location>
</feature>
<protein>
    <recommendedName>
        <fullName evidence="5">Apple domain-containing protein</fullName>
    </recommendedName>
</protein>
<proteinExistence type="predicted"/>
<dbReference type="PANTHER" id="PTHR33946:SF4">
    <property type="entry name" value="COAGULATION FACTOR XI"/>
    <property type="match status" value="1"/>
</dbReference>
<comment type="caution">
    <text evidence="6">The sequence shown here is derived from an EMBL/GenBank/DDBJ whole genome shotgun (WGS) entry which is preliminary data.</text>
</comment>
<dbReference type="InterPro" id="IPR000177">
    <property type="entry name" value="Apple"/>
</dbReference>
<keyword evidence="2" id="KW-1015">Disulfide bond</keyword>